<proteinExistence type="predicted"/>
<comment type="caution">
    <text evidence="1">The sequence shown here is derived from an EMBL/GenBank/DDBJ whole genome shotgun (WGS) entry which is preliminary data.</text>
</comment>
<sequence>MIIAIALYQQESPSFYRHGHLHPSHSAVERPLAASRRASPAAGLQQMNLSTMVMGTWAPYSRDVKSKEGRDLMAVGLFPPSTSPPSKKHFCIFS</sequence>
<evidence type="ECO:0000313" key="1">
    <source>
        <dbReference type="EMBL" id="KAJ8777698.1"/>
    </source>
</evidence>
<keyword evidence="2" id="KW-1185">Reference proteome</keyword>
<dbReference type="Proteomes" id="UP001159641">
    <property type="component" value="Unassembled WGS sequence"/>
</dbReference>
<dbReference type="AlphaFoldDB" id="A0AB34GEZ9"/>
<gene>
    <name evidence="1" type="ORF">J1605_014351</name>
</gene>
<organism evidence="1 2">
    <name type="scientific">Eschrichtius robustus</name>
    <name type="common">California gray whale</name>
    <name type="synonym">Eschrichtius gibbosus</name>
    <dbReference type="NCBI Taxonomy" id="9764"/>
    <lineage>
        <taxon>Eukaryota</taxon>
        <taxon>Metazoa</taxon>
        <taxon>Chordata</taxon>
        <taxon>Craniata</taxon>
        <taxon>Vertebrata</taxon>
        <taxon>Euteleostomi</taxon>
        <taxon>Mammalia</taxon>
        <taxon>Eutheria</taxon>
        <taxon>Laurasiatheria</taxon>
        <taxon>Artiodactyla</taxon>
        <taxon>Whippomorpha</taxon>
        <taxon>Cetacea</taxon>
        <taxon>Mysticeti</taxon>
        <taxon>Eschrichtiidae</taxon>
        <taxon>Eschrichtius</taxon>
    </lineage>
</organism>
<protein>
    <submittedName>
        <fullName evidence="1">Uncharacterized protein</fullName>
    </submittedName>
</protein>
<name>A0AB34GEZ9_ESCRO</name>
<reference evidence="1 2" key="1">
    <citation type="submission" date="2022-11" db="EMBL/GenBank/DDBJ databases">
        <title>Whole genome sequence of Eschrichtius robustus ER-17-0199.</title>
        <authorList>
            <person name="Bruniche-Olsen A."/>
            <person name="Black A.N."/>
            <person name="Fields C.J."/>
            <person name="Walden K."/>
            <person name="Dewoody J.A."/>
        </authorList>
    </citation>
    <scope>NUCLEOTIDE SEQUENCE [LARGE SCALE GENOMIC DNA]</scope>
    <source>
        <strain evidence="1">ER-17-0199</strain>
        <tissue evidence="1">Blubber</tissue>
    </source>
</reference>
<evidence type="ECO:0000313" key="2">
    <source>
        <dbReference type="Proteomes" id="UP001159641"/>
    </source>
</evidence>
<accession>A0AB34GEZ9</accession>
<dbReference type="EMBL" id="JAIQCJ010002302">
    <property type="protein sequence ID" value="KAJ8777698.1"/>
    <property type="molecule type" value="Genomic_DNA"/>
</dbReference>